<evidence type="ECO:0000256" key="11">
    <source>
        <dbReference type="SAM" id="MobiDB-lite"/>
    </source>
</evidence>
<feature type="domain" description="SMP-LTD" evidence="14">
    <location>
        <begin position="337"/>
        <end position="601"/>
    </location>
</feature>
<dbReference type="CDD" id="cd04052">
    <property type="entry name" value="C2B_Tricalbin-like"/>
    <property type="match status" value="1"/>
</dbReference>
<evidence type="ECO:0000313" key="15">
    <source>
        <dbReference type="EMBL" id="CAF9915567.1"/>
    </source>
</evidence>
<proteinExistence type="predicted"/>
<dbReference type="CDD" id="cd04041">
    <property type="entry name" value="C2A_fungal"/>
    <property type="match status" value="1"/>
</dbReference>
<dbReference type="InterPro" id="IPR057349">
    <property type="entry name" value="C2_Mug190_3rd"/>
</dbReference>
<keyword evidence="6" id="KW-0256">Endoplasmic reticulum</keyword>
<evidence type="ECO:0000256" key="7">
    <source>
        <dbReference type="ARBA" id="ARBA00022989"/>
    </source>
</evidence>
<comment type="caution">
    <text evidence="15">The sequence shown here is derived from an EMBL/GenBank/DDBJ whole genome shotgun (WGS) entry which is preliminary data.</text>
</comment>
<keyword evidence="3" id="KW-0597">Phosphoprotein</keyword>
<feature type="domain" description="C2" evidence="13">
    <location>
        <begin position="599"/>
        <end position="730"/>
    </location>
</feature>
<dbReference type="OrthoDB" id="419768at2759"/>
<evidence type="ECO:0008006" key="17">
    <source>
        <dbReference type="Google" id="ProtNLM"/>
    </source>
</evidence>
<gene>
    <name evidence="15" type="ORF">IMSHALPRED_002642</name>
</gene>
<keyword evidence="16" id="KW-1185">Reference proteome</keyword>
<feature type="compositionally biased region" description="Acidic residues" evidence="11">
    <location>
        <begin position="462"/>
        <end position="472"/>
    </location>
</feature>
<feature type="compositionally biased region" description="Basic and acidic residues" evidence="11">
    <location>
        <begin position="153"/>
        <end position="163"/>
    </location>
</feature>
<feature type="region of interest" description="Disordered" evidence="11">
    <location>
        <begin position="409"/>
        <end position="472"/>
    </location>
</feature>
<evidence type="ECO:0000256" key="5">
    <source>
        <dbReference type="ARBA" id="ARBA00022737"/>
    </source>
</evidence>
<dbReference type="GO" id="GO:0008289">
    <property type="term" value="F:lipid binding"/>
    <property type="evidence" value="ECO:0007669"/>
    <property type="project" value="UniProtKB-KW"/>
</dbReference>
<feature type="compositionally biased region" description="Basic and acidic residues" evidence="11">
    <location>
        <begin position="413"/>
        <end position="428"/>
    </location>
</feature>
<dbReference type="AlphaFoldDB" id="A0A8H3EZM9"/>
<keyword evidence="7 12" id="KW-1133">Transmembrane helix</keyword>
<dbReference type="InterPro" id="IPR037765">
    <property type="entry name" value="C2B_Tricalbin"/>
</dbReference>
<feature type="compositionally biased region" description="Basic and acidic residues" evidence="11">
    <location>
        <begin position="52"/>
        <end position="74"/>
    </location>
</feature>
<evidence type="ECO:0000256" key="8">
    <source>
        <dbReference type="ARBA" id="ARBA00023055"/>
    </source>
</evidence>
<feature type="domain" description="C2" evidence="13">
    <location>
        <begin position="815"/>
        <end position="949"/>
    </location>
</feature>
<dbReference type="PROSITE" id="PS50004">
    <property type="entry name" value="C2"/>
    <property type="match status" value="2"/>
</dbReference>
<evidence type="ECO:0000256" key="6">
    <source>
        <dbReference type="ARBA" id="ARBA00022824"/>
    </source>
</evidence>
<dbReference type="InterPro" id="IPR000008">
    <property type="entry name" value="C2_dom"/>
</dbReference>
<evidence type="ECO:0000256" key="1">
    <source>
        <dbReference type="ARBA" id="ARBA00004586"/>
    </source>
</evidence>
<keyword evidence="9" id="KW-0446">Lipid-binding</keyword>
<feature type="compositionally biased region" description="Basic and acidic residues" evidence="11">
    <location>
        <begin position="106"/>
        <end position="118"/>
    </location>
</feature>
<feature type="compositionally biased region" description="Polar residues" evidence="11">
    <location>
        <begin position="1"/>
        <end position="15"/>
    </location>
</feature>
<evidence type="ECO:0000259" key="14">
    <source>
        <dbReference type="PROSITE" id="PS51847"/>
    </source>
</evidence>
<keyword evidence="10 12" id="KW-0472">Membrane</keyword>
<dbReference type="PROSITE" id="PS51847">
    <property type="entry name" value="SMP"/>
    <property type="match status" value="1"/>
</dbReference>
<dbReference type="Pfam" id="PF25331">
    <property type="entry name" value="C2_Mug190_3rd"/>
    <property type="match status" value="1"/>
</dbReference>
<dbReference type="CDD" id="cd21676">
    <property type="entry name" value="SMP_Mug190"/>
    <property type="match status" value="1"/>
</dbReference>
<evidence type="ECO:0000259" key="13">
    <source>
        <dbReference type="PROSITE" id="PS50004"/>
    </source>
</evidence>
<dbReference type="GO" id="GO:0006869">
    <property type="term" value="P:lipid transport"/>
    <property type="evidence" value="ECO:0007669"/>
    <property type="project" value="UniProtKB-KW"/>
</dbReference>
<dbReference type="InterPro" id="IPR035892">
    <property type="entry name" value="C2_domain_sf"/>
</dbReference>
<feature type="transmembrane region" description="Helical" evidence="12">
    <location>
        <begin position="284"/>
        <end position="305"/>
    </location>
</feature>
<protein>
    <recommendedName>
        <fullName evidence="17">Meiotically up-regulated gene 190 protein</fullName>
    </recommendedName>
</protein>
<sequence>MSNHDNFNENASKRSYQAPYTERHPIPTISGYQDQKQERQEDSEATVLQPNIEHETPKKGEDRGLLDSTKRFLHLDGNINDETVNEEHPYSSYNRNVEGNPPDSGAKNDHRDSISKEDEGQDDAEQPSKLKDTSEAIDNTLDPRQKRKNMKYMKRDHAPREVTDPVTHLKVMVHDTTNKELQTVPQNECPPGSSHRSATGASAGSKTKSELAQEGQEQQEAHQQMEKLFPPPSFAATKEDIANVYSLAFTVGTGSLLLTTLVLLVGSHLISVRTDLRSSWLHTLLLLSLLLLSGGLAGGGIIWGIRGWLIHRINDIWDEEVWDSARRHEQENVKSPTPESTQWLNSLLSSVWPLINPELFTSLADTLEDVMQASLPKLVRMISVEDLGQGNEAIRILGVRWLPTGAAAQTVSKDGKVKNGKDESDRKVPGQGEVNDETKPDDKGSSGKDEKSKGDVQKKEGDEENVAEGMEAEEGDFVNVEVGFSYRASSSGKGIKEKSKNAHLFLGFYLPGGIRFPVWVELRGIVGTMRLRLQLCPDPPFFALCTLTFLGQPKADLSCVPLTKRGLNLMDLPLISSFVQSSIDAALAEYVAPKSLTLDLKDMLVGDDFKKDTTTRGVLMVRIKRGRNFKAGDPGLGILKQASSDAYVAVGWAKFGKPVWSTRVILSDMDPVWEETAFVLVGPEEVNAEERLRIQLWDSDRTSADDDLGRIELDLKELMHSSQSNGRMWDRTDGFLALEGSEEMPGTLDWSVGYFSKTRIQEEQLKRQTIEKDVKSLQGLKDKVSKDAKNKLREATTHDESHELDQQKAQMLKSEEDAIIISTSPLEDYPMGIFSIQIHQITGLEFEKINRTQSKGDEGDDTEVDNDLPSSYCTVILNHQTVFKTRTKPKNQNPFFNAGPERFIRDWRTTEVIVSVRDSRVHENDPLLGIVALPLGKVFKERSQVMDNYPLVGGLGYGRVRICMVFRSVNLQVPKELLGWDNYGTLEVTGPITSKDISPDLSNLRMKVRTTINRGKMYSSKTDPGDGSRWIGKHERPVRVAVRKRYCSCVVIEFRKNNLGLDKTPAFAVLWLKDIPDEEDRVVTLPVWKSDADTLKRGQSNCDDNLGEQMGTIEMPVKFYRGLGVYHHKLASKSPNLSDVFEVLSTANDNQEGHMAMSDEESTDSSDSSDSSDSNEEGPHHTANGLLHKLKINGKSSTDSAEVNDHNGGGPIDQIKDYKLHSEQLHRRHRGLMQWKGVRTANYLKTKVQHGKDHLTDHFKHHERDPGIETEV</sequence>
<dbReference type="EMBL" id="CAJPDT010000015">
    <property type="protein sequence ID" value="CAF9915567.1"/>
    <property type="molecule type" value="Genomic_DNA"/>
</dbReference>
<keyword evidence="8" id="KW-0445">Lipid transport</keyword>
<keyword evidence="5" id="KW-0677">Repeat</keyword>
<evidence type="ECO:0000256" key="10">
    <source>
        <dbReference type="ARBA" id="ARBA00023136"/>
    </source>
</evidence>
<evidence type="ECO:0000256" key="12">
    <source>
        <dbReference type="SAM" id="Phobius"/>
    </source>
</evidence>
<dbReference type="PANTHER" id="PTHR47348">
    <property type="entry name" value="MEIOTICALLY UP-REGULATED GENE 190 PROTEIN"/>
    <property type="match status" value="1"/>
</dbReference>
<dbReference type="Gene3D" id="2.60.40.150">
    <property type="entry name" value="C2 domain"/>
    <property type="match status" value="2"/>
</dbReference>
<evidence type="ECO:0000256" key="3">
    <source>
        <dbReference type="ARBA" id="ARBA00022553"/>
    </source>
</evidence>
<name>A0A8H3EZM9_9LECA</name>
<evidence type="ECO:0000313" key="16">
    <source>
        <dbReference type="Proteomes" id="UP000664534"/>
    </source>
</evidence>
<evidence type="ECO:0000256" key="2">
    <source>
        <dbReference type="ARBA" id="ARBA00022448"/>
    </source>
</evidence>
<dbReference type="GO" id="GO:0005789">
    <property type="term" value="C:endoplasmic reticulum membrane"/>
    <property type="evidence" value="ECO:0007669"/>
    <property type="project" value="UniProtKB-SubCell"/>
</dbReference>
<accession>A0A8H3EZM9</accession>
<feature type="region of interest" description="Disordered" evidence="11">
    <location>
        <begin position="1"/>
        <end position="224"/>
    </location>
</feature>
<dbReference type="InterPro" id="IPR037767">
    <property type="entry name" value="C2A_Mug190-like"/>
</dbReference>
<organism evidence="15 16">
    <name type="scientific">Imshaugia aleurites</name>
    <dbReference type="NCBI Taxonomy" id="172621"/>
    <lineage>
        <taxon>Eukaryota</taxon>
        <taxon>Fungi</taxon>
        <taxon>Dikarya</taxon>
        <taxon>Ascomycota</taxon>
        <taxon>Pezizomycotina</taxon>
        <taxon>Lecanoromycetes</taxon>
        <taxon>OSLEUM clade</taxon>
        <taxon>Lecanoromycetidae</taxon>
        <taxon>Lecanorales</taxon>
        <taxon>Lecanorineae</taxon>
        <taxon>Parmeliaceae</taxon>
        <taxon>Imshaugia</taxon>
    </lineage>
</organism>
<feature type="compositionally biased region" description="Basic and acidic residues" evidence="11">
    <location>
        <begin position="436"/>
        <end position="461"/>
    </location>
</feature>
<comment type="subcellular location">
    <subcellularLocation>
        <location evidence="1">Endoplasmic reticulum membrane</location>
    </subcellularLocation>
</comment>
<evidence type="ECO:0000256" key="4">
    <source>
        <dbReference type="ARBA" id="ARBA00022692"/>
    </source>
</evidence>
<dbReference type="GO" id="GO:0061817">
    <property type="term" value="P:endoplasmic reticulum-plasma membrane tethering"/>
    <property type="evidence" value="ECO:0007669"/>
    <property type="project" value="InterPro"/>
</dbReference>
<dbReference type="PANTHER" id="PTHR47348:SF2">
    <property type="entry name" value="MEIOTICALLY UP-REGULATED 190 PROTEIN"/>
    <property type="match status" value="1"/>
</dbReference>
<reference evidence="15" key="1">
    <citation type="submission" date="2021-03" db="EMBL/GenBank/DDBJ databases">
        <authorList>
            <person name="Tagirdzhanova G."/>
        </authorList>
    </citation>
    <scope>NUCLEOTIDE SEQUENCE</scope>
</reference>
<feature type="transmembrane region" description="Helical" evidence="12">
    <location>
        <begin position="247"/>
        <end position="272"/>
    </location>
</feature>
<dbReference type="InterPro" id="IPR031468">
    <property type="entry name" value="SMP_LBD"/>
</dbReference>
<dbReference type="Pfam" id="PF25669">
    <property type="entry name" value="SMP_MUG190-like"/>
    <property type="match status" value="2"/>
</dbReference>
<dbReference type="SMART" id="SM00239">
    <property type="entry name" value="C2"/>
    <property type="match status" value="2"/>
</dbReference>
<evidence type="ECO:0000256" key="9">
    <source>
        <dbReference type="ARBA" id="ARBA00023121"/>
    </source>
</evidence>
<feature type="compositionally biased region" description="Polar residues" evidence="11">
    <location>
        <begin position="194"/>
        <end position="206"/>
    </location>
</feature>
<keyword evidence="4 12" id="KW-0812">Transmembrane</keyword>
<dbReference type="Pfam" id="PF00168">
    <property type="entry name" value="C2"/>
    <property type="match status" value="2"/>
</dbReference>
<feature type="region of interest" description="Disordered" evidence="11">
    <location>
        <begin position="1150"/>
        <end position="1186"/>
    </location>
</feature>
<keyword evidence="2" id="KW-0813">Transport</keyword>
<dbReference type="Proteomes" id="UP000664534">
    <property type="component" value="Unassembled WGS sequence"/>
</dbReference>
<dbReference type="SUPFAM" id="SSF49562">
    <property type="entry name" value="C2 domain (Calcium/lipid-binding domain, CaLB)"/>
    <property type="match status" value="2"/>
</dbReference>